<proteinExistence type="predicted"/>
<sequence>MTELTQFVSDALKTESTVDSIKANEKLLINTIAILIGAGNILDQIKKNTFYDKPYDIDTLFKLVQNISIATKNLNTTKPEDIVGDKKTFGVNPRMFHSIVGISTEATELLEALDFSGENMDNVNIAEEFGDIDWYKAIGTDEMGIEWVDILTTIINKLKARYPNAYTSEDAINRNLDKERSVLEQVETT</sequence>
<dbReference type="AlphaFoldDB" id="A0A3B0XDI5"/>
<dbReference type="Gene3D" id="1.10.287.1080">
    <property type="entry name" value="MazG-like"/>
    <property type="match status" value="1"/>
</dbReference>
<dbReference type="EMBL" id="UOFH01000215">
    <property type="protein sequence ID" value="VAW62343.1"/>
    <property type="molecule type" value="Genomic_DNA"/>
</dbReference>
<organism evidence="1">
    <name type="scientific">hydrothermal vent metagenome</name>
    <dbReference type="NCBI Taxonomy" id="652676"/>
    <lineage>
        <taxon>unclassified sequences</taxon>
        <taxon>metagenomes</taxon>
        <taxon>ecological metagenomes</taxon>
    </lineage>
</organism>
<dbReference type="SUPFAM" id="SSF101386">
    <property type="entry name" value="all-alpha NTP pyrophosphatases"/>
    <property type="match status" value="1"/>
</dbReference>
<reference evidence="1" key="1">
    <citation type="submission" date="2018-06" db="EMBL/GenBank/DDBJ databases">
        <authorList>
            <person name="Zhirakovskaya E."/>
        </authorList>
    </citation>
    <scope>NUCLEOTIDE SEQUENCE</scope>
</reference>
<name>A0A3B0XDI5_9ZZZZ</name>
<protein>
    <submittedName>
        <fullName evidence="1">Uncharacterized protein</fullName>
    </submittedName>
</protein>
<evidence type="ECO:0000313" key="1">
    <source>
        <dbReference type="EMBL" id="VAW62343.1"/>
    </source>
</evidence>
<accession>A0A3B0XDI5</accession>
<gene>
    <name evidence="1" type="ORF">MNBD_GAMMA08-1811</name>
</gene>